<reference evidence="1" key="1">
    <citation type="submission" date="2022-07" db="EMBL/GenBank/DDBJ databases">
        <title>Phylogenomic reconstructions and comparative analyses of Kickxellomycotina fungi.</title>
        <authorList>
            <person name="Reynolds N.K."/>
            <person name="Stajich J.E."/>
            <person name="Barry K."/>
            <person name="Grigoriev I.V."/>
            <person name="Crous P."/>
            <person name="Smith M.E."/>
        </authorList>
    </citation>
    <scope>NUCLEOTIDE SEQUENCE</scope>
    <source>
        <strain evidence="1">BCRC 34780</strain>
    </source>
</reference>
<comment type="caution">
    <text evidence="1">The sequence shown here is derived from an EMBL/GenBank/DDBJ whole genome shotgun (WGS) entry which is preliminary data.</text>
</comment>
<name>A0ACC1KQT4_9FUNG</name>
<accession>A0ACC1KQT4</accession>
<gene>
    <name evidence="1" type="ORF">H4R21_005953</name>
</gene>
<dbReference type="Proteomes" id="UP001140087">
    <property type="component" value="Unassembled WGS sequence"/>
</dbReference>
<dbReference type="EMBL" id="JANBUN010002931">
    <property type="protein sequence ID" value="KAJ2793291.1"/>
    <property type="molecule type" value="Genomic_DNA"/>
</dbReference>
<sequence>MMNGRFFAGRQIEASVYDGRTRYRSAKPGGGADEGADSARADEEQRMARYAEWLDADG</sequence>
<keyword evidence="2" id="KW-1185">Reference proteome</keyword>
<protein>
    <submittedName>
        <fullName evidence="1">Uncharacterized protein</fullName>
    </submittedName>
</protein>
<evidence type="ECO:0000313" key="1">
    <source>
        <dbReference type="EMBL" id="KAJ2793291.1"/>
    </source>
</evidence>
<organism evidence="1 2">
    <name type="scientific">Coemansia helicoidea</name>
    <dbReference type="NCBI Taxonomy" id="1286919"/>
    <lineage>
        <taxon>Eukaryota</taxon>
        <taxon>Fungi</taxon>
        <taxon>Fungi incertae sedis</taxon>
        <taxon>Zoopagomycota</taxon>
        <taxon>Kickxellomycotina</taxon>
        <taxon>Kickxellomycetes</taxon>
        <taxon>Kickxellales</taxon>
        <taxon>Kickxellaceae</taxon>
        <taxon>Coemansia</taxon>
    </lineage>
</organism>
<evidence type="ECO:0000313" key="2">
    <source>
        <dbReference type="Proteomes" id="UP001140087"/>
    </source>
</evidence>
<proteinExistence type="predicted"/>